<reference evidence="1" key="1">
    <citation type="submission" date="2023-03" db="EMBL/GenBank/DDBJ databases">
        <title>Andean soil-derived lignocellulolytic bacterial consortium as a source of novel taxa and putative plastic-active enzymes.</title>
        <authorList>
            <person name="Diaz-Garcia L."/>
            <person name="Chuvochina M."/>
            <person name="Feuerriegel G."/>
            <person name="Bunk B."/>
            <person name="Sproer C."/>
            <person name="Streit W.R."/>
            <person name="Rodriguez L.M."/>
            <person name="Overmann J."/>
            <person name="Jimenez D.J."/>
        </authorList>
    </citation>
    <scope>NUCLEOTIDE SEQUENCE</scope>
    <source>
        <strain evidence="1">MAG 4196</strain>
    </source>
</reference>
<dbReference type="InterPro" id="IPR005564">
    <property type="entry name" value="Major_capsid_GpE"/>
</dbReference>
<sequence>MSTALDYLQAPEFADDRLTETINVPPYETGRPAQLGIFTDTPIATTYVRIAVVGGEITIIPARERGGENNLNMRGDRQGVIIDIPHFPLDDAITPSDIQNLMAFGENYVFETLAGVYQDKLGNMRSKHDATWNHLDWGALNGLVLDAEGEILVDLYDKFDIEQTVVNFALDTAGTDVAAKNRAAKAAMRKQLNGSPTRGAIVLAGPTFFDKYVGHQSVREALKNYAGATANPARDDVEDTFTFAGLKLERIDEEFQVRQPNGTFLAKEAVADDEAILVPLGTQYFKRYVAPPDTIADANRAPVPGDKVFVSTDDLPHGKGQEIHTESNLLPICTRPQILTKFTVGQ</sequence>
<dbReference type="Pfam" id="PF03864">
    <property type="entry name" value="Phage_cap_E"/>
    <property type="match status" value="1"/>
</dbReference>
<protein>
    <submittedName>
        <fullName evidence="1">Major capsid protein</fullName>
    </submittedName>
</protein>
<evidence type="ECO:0000313" key="2">
    <source>
        <dbReference type="Proteomes" id="UP001217476"/>
    </source>
</evidence>
<organism evidence="1 2">
    <name type="scientific">Candidatus Devosia phytovorans</name>
    <dbReference type="NCBI Taxonomy" id="3121372"/>
    <lineage>
        <taxon>Bacteria</taxon>
        <taxon>Pseudomonadati</taxon>
        <taxon>Pseudomonadota</taxon>
        <taxon>Alphaproteobacteria</taxon>
        <taxon>Hyphomicrobiales</taxon>
        <taxon>Devosiaceae</taxon>
        <taxon>Devosia</taxon>
    </lineage>
</organism>
<gene>
    <name evidence="1" type="ORF">P0Y65_20675</name>
</gene>
<name>A0AAJ5VTI8_9HYPH</name>
<dbReference type="EMBL" id="CP119312">
    <property type="protein sequence ID" value="WEK04558.1"/>
    <property type="molecule type" value="Genomic_DNA"/>
</dbReference>
<proteinExistence type="predicted"/>
<dbReference type="AlphaFoldDB" id="A0AAJ5VTI8"/>
<dbReference type="Proteomes" id="UP001217476">
    <property type="component" value="Chromosome"/>
</dbReference>
<evidence type="ECO:0000313" key="1">
    <source>
        <dbReference type="EMBL" id="WEK04558.1"/>
    </source>
</evidence>
<accession>A0AAJ5VTI8</accession>